<dbReference type="Proteomes" id="UP000051936">
    <property type="component" value="Unassembled WGS sequence"/>
</dbReference>
<evidence type="ECO:0000313" key="1">
    <source>
        <dbReference type="EMBL" id="KRQ03264.1"/>
    </source>
</evidence>
<dbReference type="AlphaFoldDB" id="A0A0R3D095"/>
<sequence>MAEILVAGIPATDSPQGCDMNGVFKSLEDESFFVDYVTAHFEKAPAAAIQDFPCKHTIDKARVIFAHGEFSQNIRQYAVLLDSENPDHYKRAGAMLHALYKSDIVTDVEFEASQWGTLEQVETGEVLGLSYGDSQQMIRFPIFYESFHNQMLAFDLSYRLCWAYEPKPRDYDFGYLYNVCHYLKKNRDLTVDSLSMLFRSLMH</sequence>
<proteinExistence type="predicted"/>
<keyword evidence="2" id="KW-1185">Reference proteome</keyword>
<dbReference type="OrthoDB" id="8251354at2"/>
<evidence type="ECO:0000313" key="2">
    <source>
        <dbReference type="Proteomes" id="UP000051936"/>
    </source>
</evidence>
<dbReference type="RefSeq" id="WP_057755321.1">
    <property type="nucleotide sequence ID" value="NZ_LJYG01000108.1"/>
</dbReference>
<name>A0A0R3D095_9BRAD</name>
<gene>
    <name evidence="1" type="ORF">AOQ71_31545</name>
</gene>
<accession>A0A0R3D095</accession>
<protein>
    <submittedName>
        <fullName evidence="1">Uncharacterized protein</fullName>
    </submittedName>
</protein>
<reference evidence="1 2" key="1">
    <citation type="submission" date="2015-09" db="EMBL/GenBank/DDBJ databases">
        <title>Draft Genome Sequence of Bradyrhizobium manausense Strain BR 3351T, a Novel Symbiotic Nitrogen-Fixing Alphaproteobacterium Isolated from Brazilian Amazon Rain Forest.</title>
        <authorList>
            <person name="De Araujo J.L."/>
            <person name="Zilli J.E."/>
        </authorList>
    </citation>
    <scope>NUCLEOTIDE SEQUENCE [LARGE SCALE GENOMIC DNA]</scope>
    <source>
        <strain evidence="1 2">BR3351</strain>
    </source>
</reference>
<comment type="caution">
    <text evidence="1">The sequence shown here is derived from an EMBL/GenBank/DDBJ whole genome shotgun (WGS) entry which is preliminary data.</text>
</comment>
<organism evidence="1 2">
    <name type="scientific">Bradyrhizobium manausense</name>
    <dbReference type="NCBI Taxonomy" id="989370"/>
    <lineage>
        <taxon>Bacteria</taxon>
        <taxon>Pseudomonadati</taxon>
        <taxon>Pseudomonadota</taxon>
        <taxon>Alphaproteobacteria</taxon>
        <taxon>Hyphomicrobiales</taxon>
        <taxon>Nitrobacteraceae</taxon>
        <taxon>Bradyrhizobium</taxon>
    </lineage>
</organism>
<dbReference type="EMBL" id="LJYG01000108">
    <property type="protein sequence ID" value="KRQ03264.1"/>
    <property type="molecule type" value="Genomic_DNA"/>
</dbReference>